<dbReference type="InterPro" id="IPR052162">
    <property type="entry name" value="Sensor_kinase/Photoreceptor"/>
</dbReference>
<keyword evidence="4" id="KW-0808">Transferase</keyword>
<proteinExistence type="predicted"/>
<keyword evidence="5" id="KW-0418">Kinase</keyword>
<dbReference type="InterPro" id="IPR004358">
    <property type="entry name" value="Sig_transdc_His_kin-like_C"/>
</dbReference>
<dbReference type="InterPro" id="IPR013656">
    <property type="entry name" value="PAS_4"/>
</dbReference>
<dbReference type="CDD" id="cd00082">
    <property type="entry name" value="HisKA"/>
    <property type="match status" value="1"/>
</dbReference>
<dbReference type="SMART" id="SM00091">
    <property type="entry name" value="PAS"/>
    <property type="match status" value="4"/>
</dbReference>
<dbReference type="SMART" id="SM00388">
    <property type="entry name" value="HisKA"/>
    <property type="match status" value="1"/>
</dbReference>
<sequence>MISSAQPDSSQSQLFQNIVNDSQVGVTVLEAVRNEQGEFLDFIFAYINPAGADILGQPTDALLGRSYLGFFSEAVSSGLLATYRQVLETGKAIRVPEVHYAADGVNGWFDLSINRYGDAVAVTFADISSTKQAALEAERQSRYMDGIFNVTSEAIYVLEAVRDGGAKAGSGSIVDFRYQHVNQAFERMFGTQADAIVGRNYLVLYPTVKSSGLFDKFCAVVETGQSFQQEIFYDGEGIRGWYELTVVKLDDGVVGTTRDITVRKQAQLESQKQAAFRNQILQISSSGIIAYQAIRSPEGVITDFRTVFFNQAYEQIFNESAERIAGHTFRERFVDGTGIELFNFYVTVTETGKAFRRDRYYPHLGKWLNLAGTQLEDGFMIIANDITTLKRATEQLQTVIDQAHTGIIMIRPVRAVNGGQIEDFTISLVNRSQADYLGRATGELVGQIASKYFTTYKLNGLFDRYRQVIETGEPQHFEHHYEGDGIDAWVDIQAIPLNGEVLITFWDHTAMKSLQRQLEDKVSELSKANSNLQQFAYAASHDLQEPLRKVQSFCDVIVEQYGPQVGEDGRDMMRRMQGAAGRMQVLIRDLLAYSRTATHQQALDPVDLNRVVGNVLADLDVTIQETNAQIRIGSLPVLPGDASQLGQLMQNLLSNALKFRRQDVTPVINIEAKEVPLNALPESLQLRRGRYVAITVHDNGIGFDTRYEDRIFGLFQRLHSRSQYEGSGIGLAICKRVAENHGGMITVDSKIGDGTLFTVYLPM</sequence>
<dbReference type="InterPro" id="IPR003661">
    <property type="entry name" value="HisK_dim/P_dom"/>
</dbReference>
<dbReference type="GO" id="GO:0000155">
    <property type="term" value="F:phosphorelay sensor kinase activity"/>
    <property type="evidence" value="ECO:0007669"/>
    <property type="project" value="InterPro"/>
</dbReference>
<gene>
    <name evidence="7" type="ORF">DYU11_15015</name>
</gene>
<dbReference type="Gene3D" id="3.30.565.10">
    <property type="entry name" value="Histidine kinase-like ATPase, C-terminal domain"/>
    <property type="match status" value="1"/>
</dbReference>
<dbReference type="Pfam" id="PF02518">
    <property type="entry name" value="HATPase_c"/>
    <property type="match status" value="1"/>
</dbReference>
<accession>A0A418M8B5</accession>
<dbReference type="PANTHER" id="PTHR43304">
    <property type="entry name" value="PHYTOCHROME-LIKE PROTEIN CPH1"/>
    <property type="match status" value="1"/>
</dbReference>
<keyword evidence="3" id="KW-0597">Phosphoprotein</keyword>
<evidence type="ECO:0000313" key="7">
    <source>
        <dbReference type="EMBL" id="RIV22331.1"/>
    </source>
</evidence>
<dbReference type="PRINTS" id="PR00344">
    <property type="entry name" value="BCTRLSENSOR"/>
</dbReference>
<evidence type="ECO:0000256" key="1">
    <source>
        <dbReference type="ARBA" id="ARBA00000085"/>
    </source>
</evidence>
<protein>
    <recommendedName>
        <fullName evidence="2">histidine kinase</fullName>
        <ecNumber evidence="2">2.7.13.3</ecNumber>
    </recommendedName>
</protein>
<dbReference type="EC" id="2.7.13.3" evidence="2"/>
<organism evidence="7 8">
    <name type="scientific">Fibrisoma montanum</name>
    <dbReference type="NCBI Taxonomy" id="2305895"/>
    <lineage>
        <taxon>Bacteria</taxon>
        <taxon>Pseudomonadati</taxon>
        <taxon>Bacteroidota</taxon>
        <taxon>Cytophagia</taxon>
        <taxon>Cytophagales</taxon>
        <taxon>Spirosomataceae</taxon>
        <taxon>Fibrisoma</taxon>
    </lineage>
</organism>
<dbReference type="SUPFAM" id="SSF55874">
    <property type="entry name" value="ATPase domain of HSP90 chaperone/DNA topoisomerase II/histidine kinase"/>
    <property type="match status" value="1"/>
</dbReference>
<evidence type="ECO:0000256" key="4">
    <source>
        <dbReference type="ARBA" id="ARBA00022679"/>
    </source>
</evidence>
<dbReference type="CDD" id="cd00130">
    <property type="entry name" value="PAS"/>
    <property type="match status" value="1"/>
</dbReference>
<dbReference type="Proteomes" id="UP000283523">
    <property type="component" value="Unassembled WGS sequence"/>
</dbReference>
<evidence type="ECO:0000256" key="2">
    <source>
        <dbReference type="ARBA" id="ARBA00012438"/>
    </source>
</evidence>
<dbReference type="InterPro" id="IPR000014">
    <property type="entry name" value="PAS"/>
</dbReference>
<keyword evidence="8" id="KW-1185">Reference proteome</keyword>
<feature type="domain" description="Histidine kinase" evidence="6">
    <location>
        <begin position="538"/>
        <end position="763"/>
    </location>
</feature>
<dbReference type="SMART" id="SM00387">
    <property type="entry name" value="HATPase_c"/>
    <property type="match status" value="1"/>
</dbReference>
<dbReference type="InterPro" id="IPR003594">
    <property type="entry name" value="HATPase_dom"/>
</dbReference>
<dbReference type="Gene3D" id="3.30.450.20">
    <property type="entry name" value="PAS domain"/>
    <property type="match status" value="4"/>
</dbReference>
<dbReference type="InterPro" id="IPR036097">
    <property type="entry name" value="HisK_dim/P_sf"/>
</dbReference>
<reference evidence="7 8" key="1">
    <citation type="submission" date="2018-08" db="EMBL/GenBank/DDBJ databases">
        <title>Fibrisoma montanum sp. nov., isolated from Danxia mountain soil.</title>
        <authorList>
            <person name="Huang Y."/>
        </authorList>
    </citation>
    <scope>NUCLEOTIDE SEQUENCE [LARGE SCALE GENOMIC DNA]</scope>
    <source>
        <strain evidence="7 8">HYT19</strain>
    </source>
</reference>
<dbReference type="Pfam" id="PF00512">
    <property type="entry name" value="HisKA"/>
    <property type="match status" value="1"/>
</dbReference>
<evidence type="ECO:0000259" key="6">
    <source>
        <dbReference type="PROSITE" id="PS50109"/>
    </source>
</evidence>
<dbReference type="SUPFAM" id="SSF55785">
    <property type="entry name" value="PYP-like sensor domain (PAS domain)"/>
    <property type="match status" value="4"/>
</dbReference>
<dbReference type="PROSITE" id="PS50109">
    <property type="entry name" value="HIS_KIN"/>
    <property type="match status" value="1"/>
</dbReference>
<dbReference type="Gene3D" id="1.10.287.130">
    <property type="match status" value="1"/>
</dbReference>
<dbReference type="EMBL" id="QXED01000004">
    <property type="protein sequence ID" value="RIV22331.1"/>
    <property type="molecule type" value="Genomic_DNA"/>
</dbReference>
<evidence type="ECO:0000256" key="5">
    <source>
        <dbReference type="ARBA" id="ARBA00022777"/>
    </source>
</evidence>
<dbReference type="AlphaFoldDB" id="A0A418M8B5"/>
<evidence type="ECO:0000313" key="8">
    <source>
        <dbReference type="Proteomes" id="UP000283523"/>
    </source>
</evidence>
<comment type="caution">
    <text evidence="7">The sequence shown here is derived from an EMBL/GenBank/DDBJ whole genome shotgun (WGS) entry which is preliminary data.</text>
</comment>
<comment type="catalytic activity">
    <reaction evidence="1">
        <text>ATP + protein L-histidine = ADP + protein N-phospho-L-histidine.</text>
        <dbReference type="EC" id="2.7.13.3"/>
    </reaction>
</comment>
<dbReference type="InterPro" id="IPR005467">
    <property type="entry name" value="His_kinase_dom"/>
</dbReference>
<name>A0A418M8B5_9BACT</name>
<dbReference type="PANTHER" id="PTHR43304:SF1">
    <property type="entry name" value="PAC DOMAIN-CONTAINING PROTEIN"/>
    <property type="match status" value="1"/>
</dbReference>
<dbReference type="InterPro" id="IPR035965">
    <property type="entry name" value="PAS-like_dom_sf"/>
</dbReference>
<dbReference type="Pfam" id="PF08448">
    <property type="entry name" value="PAS_4"/>
    <property type="match status" value="3"/>
</dbReference>
<dbReference type="SUPFAM" id="SSF47384">
    <property type="entry name" value="Homodimeric domain of signal transducing histidine kinase"/>
    <property type="match status" value="1"/>
</dbReference>
<evidence type="ECO:0000256" key="3">
    <source>
        <dbReference type="ARBA" id="ARBA00022553"/>
    </source>
</evidence>
<dbReference type="NCBIfam" id="TIGR00229">
    <property type="entry name" value="sensory_box"/>
    <property type="match status" value="1"/>
</dbReference>
<dbReference type="InterPro" id="IPR036890">
    <property type="entry name" value="HATPase_C_sf"/>
</dbReference>